<feature type="region of interest" description="Disordered" evidence="1">
    <location>
        <begin position="62"/>
        <end position="124"/>
    </location>
</feature>
<dbReference type="RefSeq" id="WP_252768788.1">
    <property type="nucleotide sequence ID" value="NZ_JAMXMC010000003.1"/>
</dbReference>
<feature type="region of interest" description="Disordered" evidence="1">
    <location>
        <begin position="138"/>
        <end position="174"/>
    </location>
</feature>
<evidence type="ECO:0000313" key="2">
    <source>
        <dbReference type="EMBL" id="MCO5976318.1"/>
    </source>
</evidence>
<proteinExistence type="predicted"/>
<dbReference type="EMBL" id="JAMXMC010000003">
    <property type="protein sequence ID" value="MCO5976318.1"/>
    <property type="molecule type" value="Genomic_DNA"/>
</dbReference>
<accession>A0ABT1BJN7</accession>
<protein>
    <submittedName>
        <fullName evidence="2">Uncharacterized protein</fullName>
    </submittedName>
</protein>
<gene>
    <name evidence="2" type="ORF">M0L44_06245</name>
</gene>
<organism evidence="2 3">
    <name type="scientific">Ideonella oryzae</name>
    <dbReference type="NCBI Taxonomy" id="2937441"/>
    <lineage>
        <taxon>Bacteria</taxon>
        <taxon>Pseudomonadati</taxon>
        <taxon>Pseudomonadota</taxon>
        <taxon>Betaproteobacteria</taxon>
        <taxon>Burkholderiales</taxon>
        <taxon>Sphaerotilaceae</taxon>
        <taxon>Ideonella</taxon>
    </lineage>
</organism>
<feature type="compositionally biased region" description="Low complexity" evidence="1">
    <location>
        <begin position="97"/>
        <end position="113"/>
    </location>
</feature>
<sequence length="200" mass="20863">MLATANPAEFRPAPGLRRGWLGVLALHLALLGLWRQALHQTEVAVPPAATVPLVWLTLPAPAAASPQREPTRPLAAPAPMRPRAPATERPAPPPAPLQWSAPPADALPAAVPAPSAPAPSRGRLLDSEATRAAIREAARQPLLSERAASATDISPRTQAQRLSEGVGQSAKSDCLRDTSPAGLLALPWLAARVISADCPR</sequence>
<name>A0ABT1BJN7_9BURK</name>
<evidence type="ECO:0000313" key="3">
    <source>
        <dbReference type="Proteomes" id="UP001204851"/>
    </source>
</evidence>
<reference evidence="2 3" key="1">
    <citation type="submission" date="2022-06" db="EMBL/GenBank/DDBJ databases">
        <title>Ideonella sp. NS12-5 Genome sequencing and assembly.</title>
        <authorList>
            <person name="Jung Y."/>
        </authorList>
    </citation>
    <scope>NUCLEOTIDE SEQUENCE [LARGE SCALE GENOMIC DNA]</scope>
    <source>
        <strain evidence="2 3">NS12-5</strain>
    </source>
</reference>
<feature type="compositionally biased region" description="Polar residues" evidence="1">
    <location>
        <begin position="151"/>
        <end position="161"/>
    </location>
</feature>
<dbReference type="Proteomes" id="UP001204851">
    <property type="component" value="Unassembled WGS sequence"/>
</dbReference>
<feature type="compositionally biased region" description="Low complexity" evidence="1">
    <location>
        <begin position="72"/>
        <end position="89"/>
    </location>
</feature>
<keyword evidence="3" id="KW-1185">Reference proteome</keyword>
<comment type="caution">
    <text evidence="2">The sequence shown here is derived from an EMBL/GenBank/DDBJ whole genome shotgun (WGS) entry which is preliminary data.</text>
</comment>
<evidence type="ECO:0000256" key="1">
    <source>
        <dbReference type="SAM" id="MobiDB-lite"/>
    </source>
</evidence>